<dbReference type="InterPro" id="IPR004341">
    <property type="entry name" value="CAT_RNA-bd_dom"/>
</dbReference>
<name>A0A2Z5Y457_9ENTE</name>
<feature type="domain" description="PRD" evidence="2">
    <location>
        <begin position="65"/>
        <end position="170"/>
    </location>
</feature>
<keyword evidence="1" id="KW-0677">Repeat</keyword>
<dbReference type="Gene3D" id="1.10.1790.10">
    <property type="entry name" value="PRD domain"/>
    <property type="match status" value="2"/>
</dbReference>
<evidence type="ECO:0000259" key="2">
    <source>
        <dbReference type="PROSITE" id="PS51372"/>
    </source>
</evidence>
<dbReference type="NCBIfam" id="NF046042">
    <property type="entry name" value="LicT"/>
    <property type="match status" value="1"/>
</dbReference>
<accession>A0A2Z5Y457</accession>
<evidence type="ECO:0000313" key="3">
    <source>
        <dbReference type="EMBL" id="BBC61550.1"/>
    </source>
</evidence>
<dbReference type="InterPro" id="IPR036634">
    <property type="entry name" value="PRD_sf"/>
</dbReference>
<dbReference type="SUPFAM" id="SSF63520">
    <property type="entry name" value="PTS-regulatory domain, PRD"/>
    <property type="match status" value="2"/>
</dbReference>
<sequence length="279" mass="32380">MVIDKILNNNVVISKNAANEEIIYMGCGLAFKKKIGDSIDPMTIEKEFILKDSVTARQFQQLFADVPTEEIEVIKQIVDLAEKNLHIELLQTIYLTLTDHIHYALLRARKGIELPNPLLFETRKFYPKEFAVAEEAVEKIHQVFNIQLPESEIGFIAFHIVNSEQANQTMQVTMQSVEIVRDILSIIHRFLGKTLNPDSLNYQRIVTHLNYFVKRYLTDELSLERDEFLFALIQSKYPKSFQTVQQITNYLIKTYGKSVGETEKIYLTIHIERIANDKK</sequence>
<feature type="domain" description="PRD" evidence="2">
    <location>
        <begin position="171"/>
        <end position="279"/>
    </location>
</feature>
<evidence type="ECO:0000256" key="1">
    <source>
        <dbReference type="ARBA" id="ARBA00022737"/>
    </source>
</evidence>
<dbReference type="PROSITE" id="PS51372">
    <property type="entry name" value="PRD_2"/>
    <property type="match status" value="2"/>
</dbReference>
<dbReference type="GO" id="GO:0003723">
    <property type="term" value="F:RNA binding"/>
    <property type="evidence" value="ECO:0007669"/>
    <property type="project" value="InterPro"/>
</dbReference>
<dbReference type="SUPFAM" id="SSF50151">
    <property type="entry name" value="SacY-like RNA-binding domain"/>
    <property type="match status" value="1"/>
</dbReference>
<dbReference type="EMBL" id="AP018492">
    <property type="protein sequence ID" value="BBC61550.1"/>
    <property type="molecule type" value="Genomic_DNA"/>
</dbReference>
<dbReference type="Pfam" id="PF03123">
    <property type="entry name" value="CAT_RBD"/>
    <property type="match status" value="1"/>
</dbReference>
<dbReference type="InterPro" id="IPR036650">
    <property type="entry name" value="CAT_RNA-bd_dom_sf"/>
</dbReference>
<proteinExistence type="predicted"/>
<dbReference type="InterPro" id="IPR011608">
    <property type="entry name" value="PRD"/>
</dbReference>
<gene>
    <name evidence="3" type="ORF">DAT561_1452</name>
</gene>
<protein>
    <submittedName>
        <fullName evidence="3">Beta-glucoside bgl operon antiterminator, BglG family</fullName>
    </submittedName>
</protein>
<dbReference type="GO" id="GO:0006355">
    <property type="term" value="P:regulation of DNA-templated transcription"/>
    <property type="evidence" value="ECO:0007669"/>
    <property type="project" value="InterPro"/>
</dbReference>
<dbReference type="AlphaFoldDB" id="A0A2Z5Y457"/>
<dbReference type="SMART" id="SM01061">
    <property type="entry name" value="CAT_RBD"/>
    <property type="match status" value="1"/>
</dbReference>
<dbReference type="RefSeq" id="WP_015695356.1">
    <property type="nucleotide sequence ID" value="NZ_AP018492.1"/>
</dbReference>
<dbReference type="Pfam" id="PF00874">
    <property type="entry name" value="PRD"/>
    <property type="match status" value="2"/>
</dbReference>
<reference evidence="3 4" key="1">
    <citation type="submission" date="2018-01" db="EMBL/GenBank/DDBJ databases">
        <title>Whole genome sequence of Melissococcus plutonius DAT561.</title>
        <authorList>
            <person name="Okumura K."/>
            <person name="Takamatsu D."/>
            <person name="Okura M."/>
        </authorList>
    </citation>
    <scope>NUCLEOTIDE SEQUENCE [LARGE SCALE GENOMIC DNA]</scope>
    <source>
        <strain evidence="3 4">DAT561</strain>
    </source>
</reference>
<dbReference type="InterPro" id="IPR050661">
    <property type="entry name" value="BglG_antiterminators"/>
</dbReference>
<dbReference type="Gene3D" id="2.30.24.10">
    <property type="entry name" value="CAT RNA-binding domain"/>
    <property type="match status" value="1"/>
</dbReference>
<dbReference type="PANTHER" id="PTHR30185:SF15">
    <property type="entry name" value="CRYPTIC BETA-GLUCOSIDE BGL OPERON ANTITERMINATOR"/>
    <property type="match status" value="1"/>
</dbReference>
<dbReference type="PANTHER" id="PTHR30185">
    <property type="entry name" value="CRYPTIC BETA-GLUCOSIDE BGL OPERON ANTITERMINATOR"/>
    <property type="match status" value="1"/>
</dbReference>
<organism evidence="3 4">
    <name type="scientific">Melissococcus plutonius</name>
    <dbReference type="NCBI Taxonomy" id="33970"/>
    <lineage>
        <taxon>Bacteria</taxon>
        <taxon>Bacillati</taxon>
        <taxon>Bacillota</taxon>
        <taxon>Bacilli</taxon>
        <taxon>Lactobacillales</taxon>
        <taxon>Enterococcaceae</taxon>
        <taxon>Melissococcus</taxon>
    </lineage>
</organism>
<dbReference type="GeneID" id="57043985"/>
<dbReference type="Proteomes" id="UP000269226">
    <property type="component" value="Chromosome"/>
</dbReference>
<evidence type="ECO:0000313" key="4">
    <source>
        <dbReference type="Proteomes" id="UP000269226"/>
    </source>
</evidence>